<feature type="region of interest" description="Disordered" evidence="1">
    <location>
        <begin position="149"/>
        <end position="251"/>
    </location>
</feature>
<organism evidence="3 4">
    <name type="scientific">Blomia tropicalis</name>
    <name type="common">Mite</name>
    <dbReference type="NCBI Taxonomy" id="40697"/>
    <lineage>
        <taxon>Eukaryota</taxon>
        <taxon>Metazoa</taxon>
        <taxon>Ecdysozoa</taxon>
        <taxon>Arthropoda</taxon>
        <taxon>Chelicerata</taxon>
        <taxon>Arachnida</taxon>
        <taxon>Acari</taxon>
        <taxon>Acariformes</taxon>
        <taxon>Sarcoptiformes</taxon>
        <taxon>Astigmata</taxon>
        <taxon>Glycyphagoidea</taxon>
        <taxon>Echimyopodidae</taxon>
        <taxon>Blomia</taxon>
    </lineage>
</organism>
<sequence>MQQGPPIMVQGAPMMMVRQGPSPSQLQPQPMLQPQHQPLPGQQPQPAQPVSNQGQPNNLIPPQVPVQNGLPTQQLPPNVSPVEVVTGRSLFGDFFFGGAKDKFQSKLEELDLDGEEEYEKKPEKDDFKTELKKKFGKLELLKQEKLKLKLKEKGKDKEYDEDAYEGKPEKMYKEKGKDAEYDYDEKPGKKLKMKEKPYAKDDAYGAPAYGKMKPPPPPPPPKGYPPKGYPPKGYPPKGYPPPAEYDDPYEDAYDPKIKMSLKKGGYKPEGGLYNGKDYPGHYQIDMQPKGKYIPHYRNALVNETVPDQGSAQIPAPPTMTANGVVQTRGSQRSYVPPAPAPRPYPEAAAAYSPPPPPPKGRPIYPPPAAPKQQYPPPPPPKAYPGSPASPAYVPAPPQDYSSIATNYAPVQLAPPPPAYDNSYISADRAYSLVQTAPELVIDSAAYPHLPPPPSPPKAYPPPNLPHLYPPPPPPPPPPPYAGSPPPAPAYAPALSGYLPPLPPPPPIPLYQHVNYSGSVANMPVAVVNLYCAKANAKCSCTLYMTQINPNNMLISGVCSGLKMDKFYALHIYEYGDVTSGCESIGGHFNPRNATHGIINGYNSHIGDLGNIKTDSNGVAFVNKLKRDSLAVMCDKSGYNFSVLGRSLGLSDAKDDYGLGGTYDSLAHGSSGKVIACGVIGLANKENNYETRELKLREEAMARAKMSATSNTDSNDSDE</sequence>
<feature type="compositionally biased region" description="Polar residues" evidence="1">
    <location>
        <begin position="319"/>
        <end position="333"/>
    </location>
</feature>
<dbReference type="PANTHER" id="PTHR10003">
    <property type="entry name" value="SUPEROXIDE DISMUTASE CU-ZN -RELATED"/>
    <property type="match status" value="1"/>
</dbReference>
<dbReference type="SUPFAM" id="SSF49329">
    <property type="entry name" value="Cu,Zn superoxide dismutase-like"/>
    <property type="match status" value="1"/>
</dbReference>
<dbReference type="Pfam" id="PF00080">
    <property type="entry name" value="Sod_Cu"/>
    <property type="match status" value="1"/>
</dbReference>
<dbReference type="OMA" id="GYPPKGY"/>
<feature type="compositionally biased region" description="Low complexity" evidence="1">
    <location>
        <begin position="383"/>
        <end position="392"/>
    </location>
</feature>
<evidence type="ECO:0000256" key="1">
    <source>
        <dbReference type="SAM" id="MobiDB-lite"/>
    </source>
</evidence>
<dbReference type="Proteomes" id="UP001142055">
    <property type="component" value="Chromosome 1"/>
</dbReference>
<gene>
    <name evidence="3" type="ORF">RDWZM_003257</name>
</gene>
<feature type="compositionally biased region" description="Basic and acidic residues" evidence="1">
    <location>
        <begin position="149"/>
        <end position="203"/>
    </location>
</feature>
<feature type="domain" description="Superoxide dismutase copper/zinc binding" evidence="2">
    <location>
        <begin position="541"/>
        <end position="679"/>
    </location>
</feature>
<feature type="compositionally biased region" description="Polar residues" evidence="1">
    <location>
        <begin position="50"/>
        <end position="77"/>
    </location>
</feature>
<proteinExistence type="predicted"/>
<dbReference type="GO" id="GO:0005507">
    <property type="term" value="F:copper ion binding"/>
    <property type="evidence" value="ECO:0007669"/>
    <property type="project" value="InterPro"/>
</dbReference>
<feature type="region of interest" description="Disordered" evidence="1">
    <location>
        <begin position="303"/>
        <end position="400"/>
    </location>
</feature>
<feature type="compositionally biased region" description="Pro residues" evidence="1">
    <location>
        <begin position="352"/>
        <end position="382"/>
    </location>
</feature>
<dbReference type="AlphaFoldDB" id="A0A9Q0MHU6"/>
<feature type="compositionally biased region" description="Pro residues" evidence="1">
    <location>
        <begin position="213"/>
        <end position="243"/>
    </location>
</feature>
<evidence type="ECO:0000259" key="2">
    <source>
        <dbReference type="Pfam" id="PF00080"/>
    </source>
</evidence>
<keyword evidence="4" id="KW-1185">Reference proteome</keyword>
<dbReference type="InterPro" id="IPR001424">
    <property type="entry name" value="SOD_Cu_Zn_dom"/>
</dbReference>
<reference evidence="3" key="1">
    <citation type="submission" date="2022-12" db="EMBL/GenBank/DDBJ databases">
        <title>Genome assemblies of Blomia tropicalis.</title>
        <authorList>
            <person name="Cui Y."/>
        </authorList>
    </citation>
    <scope>NUCLEOTIDE SEQUENCE</scope>
    <source>
        <tissue evidence="3">Adult mites</tissue>
    </source>
</reference>
<dbReference type="PRINTS" id="PR00068">
    <property type="entry name" value="CUZNDISMTASE"/>
</dbReference>
<dbReference type="EMBL" id="JAPWDV010000001">
    <property type="protein sequence ID" value="KAJ6224712.1"/>
    <property type="molecule type" value="Genomic_DNA"/>
</dbReference>
<evidence type="ECO:0000313" key="4">
    <source>
        <dbReference type="Proteomes" id="UP001142055"/>
    </source>
</evidence>
<dbReference type="GO" id="GO:0006801">
    <property type="term" value="P:superoxide metabolic process"/>
    <property type="evidence" value="ECO:0007669"/>
    <property type="project" value="InterPro"/>
</dbReference>
<feature type="compositionally biased region" description="Low complexity" evidence="1">
    <location>
        <begin position="19"/>
        <end position="40"/>
    </location>
</feature>
<dbReference type="InterPro" id="IPR024134">
    <property type="entry name" value="SOD_Cu/Zn_/chaperone"/>
</dbReference>
<protein>
    <recommendedName>
        <fullName evidence="2">Superoxide dismutase copper/zinc binding domain-containing protein</fullName>
    </recommendedName>
</protein>
<dbReference type="Gene3D" id="2.60.40.200">
    <property type="entry name" value="Superoxide dismutase, copper/zinc binding domain"/>
    <property type="match status" value="1"/>
</dbReference>
<accession>A0A9Q0MHU6</accession>
<comment type="caution">
    <text evidence="3">The sequence shown here is derived from an EMBL/GenBank/DDBJ whole genome shotgun (WGS) entry which is preliminary data.</text>
</comment>
<feature type="region of interest" description="Disordered" evidence="1">
    <location>
        <begin position="451"/>
        <end position="481"/>
    </location>
</feature>
<name>A0A9Q0MHU6_BLOTA</name>
<feature type="region of interest" description="Disordered" evidence="1">
    <location>
        <begin position="1"/>
        <end position="80"/>
    </location>
</feature>
<dbReference type="InterPro" id="IPR036423">
    <property type="entry name" value="SOD-like_Cu/Zn_dom_sf"/>
</dbReference>
<evidence type="ECO:0000313" key="3">
    <source>
        <dbReference type="EMBL" id="KAJ6224712.1"/>
    </source>
</evidence>